<protein>
    <submittedName>
        <fullName evidence="1">Uncharacterized protein</fullName>
    </submittedName>
</protein>
<gene>
    <name evidence="1" type="ORF">RHMOL_Rhmol08G0110000</name>
</gene>
<reference evidence="1" key="1">
    <citation type="submission" date="2022-02" db="EMBL/GenBank/DDBJ databases">
        <title>Plant Genome Project.</title>
        <authorList>
            <person name="Zhang R.-G."/>
        </authorList>
    </citation>
    <scope>NUCLEOTIDE SEQUENCE</scope>
    <source>
        <strain evidence="1">AT1</strain>
    </source>
</reference>
<name>A0ACC0MP42_RHOML</name>
<sequence>MSSSFSIVSFPSRTWGPQECISKGDNAISAPKDVRKEDYTIVAEEDVSVGENTISAPEDGGGEWRHQ</sequence>
<keyword evidence="2" id="KW-1185">Reference proteome</keyword>
<dbReference type="Proteomes" id="UP001062846">
    <property type="component" value="Chromosome 8"/>
</dbReference>
<evidence type="ECO:0000313" key="2">
    <source>
        <dbReference type="Proteomes" id="UP001062846"/>
    </source>
</evidence>
<accession>A0ACC0MP42</accession>
<proteinExistence type="predicted"/>
<evidence type="ECO:0000313" key="1">
    <source>
        <dbReference type="EMBL" id="KAI8542068.1"/>
    </source>
</evidence>
<organism evidence="1 2">
    <name type="scientific">Rhododendron molle</name>
    <name type="common">Chinese azalea</name>
    <name type="synonym">Azalea mollis</name>
    <dbReference type="NCBI Taxonomy" id="49168"/>
    <lineage>
        <taxon>Eukaryota</taxon>
        <taxon>Viridiplantae</taxon>
        <taxon>Streptophyta</taxon>
        <taxon>Embryophyta</taxon>
        <taxon>Tracheophyta</taxon>
        <taxon>Spermatophyta</taxon>
        <taxon>Magnoliopsida</taxon>
        <taxon>eudicotyledons</taxon>
        <taxon>Gunneridae</taxon>
        <taxon>Pentapetalae</taxon>
        <taxon>asterids</taxon>
        <taxon>Ericales</taxon>
        <taxon>Ericaceae</taxon>
        <taxon>Ericoideae</taxon>
        <taxon>Rhodoreae</taxon>
        <taxon>Rhododendron</taxon>
    </lineage>
</organism>
<comment type="caution">
    <text evidence="1">The sequence shown here is derived from an EMBL/GenBank/DDBJ whole genome shotgun (WGS) entry which is preliminary data.</text>
</comment>
<dbReference type="EMBL" id="CM046395">
    <property type="protein sequence ID" value="KAI8542068.1"/>
    <property type="molecule type" value="Genomic_DNA"/>
</dbReference>